<feature type="chain" id="PRO_5001957288" description="Outer membrane protein beta-barrel domain-containing protein" evidence="2">
    <location>
        <begin position="20"/>
        <end position="201"/>
    </location>
</feature>
<evidence type="ECO:0000256" key="2">
    <source>
        <dbReference type="SAM" id="SignalP"/>
    </source>
</evidence>
<evidence type="ECO:0000256" key="1">
    <source>
        <dbReference type="ARBA" id="ARBA00022729"/>
    </source>
</evidence>
<keyword evidence="1 2" id="KW-0732">Signal</keyword>
<dbReference type="Proteomes" id="UP000029868">
    <property type="component" value="Unassembled WGS sequence"/>
</dbReference>
<dbReference type="PATRIC" id="fig|28229.3.peg.3543"/>
<evidence type="ECO:0000259" key="3">
    <source>
        <dbReference type="Pfam" id="PF13505"/>
    </source>
</evidence>
<dbReference type="AlphaFoldDB" id="A0A099KHT7"/>
<feature type="signal peptide" evidence="2">
    <location>
        <begin position="1"/>
        <end position="19"/>
    </location>
</feature>
<evidence type="ECO:0000313" key="4">
    <source>
        <dbReference type="EMBL" id="KGJ90379.1"/>
    </source>
</evidence>
<evidence type="ECO:0000313" key="5">
    <source>
        <dbReference type="Proteomes" id="UP000029868"/>
    </source>
</evidence>
<sequence>MKKVVLASVLLLSIGFVQAAESVRWDSASLSYQSVDIDIFKLTGFGVSGTKLIGEDLFITGSYSSVSGDNDDDKSSSIAAVDLDLNTLSVGLGYRHAISSKIDLFGVFSYQNIENKMSIYGRPFGLNGSENGFVLQAGIRSLVSEHIELSGSLSYVDIADESDTGFNISAMYHFTDQISAGLGYGKYDDANSLSLSAVLFF</sequence>
<dbReference type="InterPro" id="IPR027385">
    <property type="entry name" value="Beta-barrel_OMP"/>
</dbReference>
<proteinExistence type="predicted"/>
<reference evidence="4 5" key="1">
    <citation type="submission" date="2014-08" db="EMBL/GenBank/DDBJ databases">
        <title>Genomic and Phenotypic Diversity of Colwellia psychrerythraea strains from Disparate Marine Basins.</title>
        <authorList>
            <person name="Techtmann S.M."/>
            <person name="Stelling S.C."/>
            <person name="Utturkar S.M."/>
            <person name="Alshibli N."/>
            <person name="Harris A."/>
            <person name="Brown S.D."/>
            <person name="Hazen T.C."/>
        </authorList>
    </citation>
    <scope>NUCLEOTIDE SEQUENCE [LARGE SCALE GENOMIC DNA]</scope>
    <source>
        <strain evidence="4 5">GAB14E</strain>
    </source>
</reference>
<dbReference type="RefSeq" id="WP_052093913.1">
    <property type="nucleotide sequence ID" value="NZ_JQEC01000047.1"/>
</dbReference>
<dbReference type="Pfam" id="PF13505">
    <property type="entry name" value="OMP_b-brl"/>
    <property type="match status" value="1"/>
</dbReference>
<gene>
    <name evidence="4" type="ORF">GAB14E_3622</name>
</gene>
<dbReference type="SUPFAM" id="SSF56925">
    <property type="entry name" value="OMPA-like"/>
    <property type="match status" value="1"/>
</dbReference>
<organism evidence="4 5">
    <name type="scientific">Colwellia psychrerythraea</name>
    <name type="common">Vibrio psychroerythus</name>
    <dbReference type="NCBI Taxonomy" id="28229"/>
    <lineage>
        <taxon>Bacteria</taxon>
        <taxon>Pseudomonadati</taxon>
        <taxon>Pseudomonadota</taxon>
        <taxon>Gammaproteobacteria</taxon>
        <taxon>Alteromonadales</taxon>
        <taxon>Colwelliaceae</taxon>
        <taxon>Colwellia</taxon>
    </lineage>
</organism>
<accession>A0A099KHT7</accession>
<comment type="caution">
    <text evidence="4">The sequence shown here is derived from an EMBL/GenBank/DDBJ whole genome shotgun (WGS) entry which is preliminary data.</text>
</comment>
<protein>
    <recommendedName>
        <fullName evidence="3">Outer membrane protein beta-barrel domain-containing protein</fullName>
    </recommendedName>
</protein>
<feature type="domain" description="Outer membrane protein beta-barrel" evidence="3">
    <location>
        <begin position="7"/>
        <end position="174"/>
    </location>
</feature>
<dbReference type="EMBL" id="JQEC01000047">
    <property type="protein sequence ID" value="KGJ90379.1"/>
    <property type="molecule type" value="Genomic_DNA"/>
</dbReference>
<dbReference type="InterPro" id="IPR011250">
    <property type="entry name" value="OMP/PagP_B-barrel"/>
</dbReference>
<name>A0A099KHT7_COLPS</name>